<evidence type="ECO:0000313" key="4">
    <source>
        <dbReference type="Proteomes" id="UP001214250"/>
    </source>
</evidence>
<evidence type="ECO:0000256" key="1">
    <source>
        <dbReference type="SAM" id="MobiDB-lite"/>
    </source>
</evidence>
<sequence length="108" mass="12405">MNKTLIFTALAFSFISSLHAEKSADDWKTEYFKKHPTADTNKDGELSWPEHKAHKDAQKALDTKDEATKTAGEKWKDSYFKKNPSADSNKDGELSWPEYNKHKKSQNI</sequence>
<feature type="signal peptide" evidence="2">
    <location>
        <begin position="1"/>
        <end position="20"/>
    </location>
</feature>
<protein>
    <recommendedName>
        <fullName evidence="5">EF-hand domain-containing protein</fullName>
    </recommendedName>
</protein>
<keyword evidence="4" id="KW-1185">Reference proteome</keyword>
<feature type="compositionally biased region" description="Basic and acidic residues" evidence="1">
    <location>
        <begin position="35"/>
        <end position="80"/>
    </location>
</feature>
<dbReference type="SUPFAM" id="SSF47473">
    <property type="entry name" value="EF-hand"/>
    <property type="match status" value="1"/>
</dbReference>
<reference evidence="3 4" key="1">
    <citation type="submission" date="2023-02" db="EMBL/GenBank/DDBJ databases">
        <title>Genome sequence of Lentisphaera profundi SAORIC-696.</title>
        <authorList>
            <person name="Kim e."/>
            <person name="Cho J.-C."/>
            <person name="Choi A."/>
            <person name="Kang I."/>
        </authorList>
    </citation>
    <scope>NUCLEOTIDE SEQUENCE [LARGE SCALE GENOMIC DNA]</scope>
    <source>
        <strain evidence="3 4">SAORIC-696</strain>
    </source>
</reference>
<name>A0ABY7VT39_9BACT</name>
<dbReference type="Gene3D" id="1.10.238.10">
    <property type="entry name" value="EF-hand"/>
    <property type="match status" value="1"/>
</dbReference>
<accession>A0ABY7VT39</accession>
<keyword evidence="2" id="KW-0732">Signal</keyword>
<dbReference type="EMBL" id="CP117811">
    <property type="protein sequence ID" value="WDE96919.1"/>
    <property type="molecule type" value="Genomic_DNA"/>
</dbReference>
<evidence type="ECO:0000313" key="3">
    <source>
        <dbReference type="EMBL" id="WDE96919.1"/>
    </source>
</evidence>
<feature type="region of interest" description="Disordered" evidence="1">
    <location>
        <begin position="35"/>
        <end position="108"/>
    </location>
</feature>
<evidence type="ECO:0008006" key="5">
    <source>
        <dbReference type="Google" id="ProtNLM"/>
    </source>
</evidence>
<evidence type="ECO:0000256" key="2">
    <source>
        <dbReference type="SAM" id="SignalP"/>
    </source>
</evidence>
<gene>
    <name evidence="3" type="ORF">PQO03_02960</name>
</gene>
<dbReference type="RefSeq" id="WP_274150996.1">
    <property type="nucleotide sequence ID" value="NZ_CP117811.1"/>
</dbReference>
<dbReference type="Proteomes" id="UP001214250">
    <property type="component" value="Chromosome 1"/>
</dbReference>
<dbReference type="InterPro" id="IPR011992">
    <property type="entry name" value="EF-hand-dom_pair"/>
</dbReference>
<feature type="chain" id="PRO_5046959185" description="EF-hand domain-containing protein" evidence="2">
    <location>
        <begin position="21"/>
        <end position="108"/>
    </location>
</feature>
<proteinExistence type="predicted"/>
<organism evidence="3 4">
    <name type="scientific">Lentisphaera profundi</name>
    <dbReference type="NCBI Taxonomy" id="1658616"/>
    <lineage>
        <taxon>Bacteria</taxon>
        <taxon>Pseudomonadati</taxon>
        <taxon>Lentisphaerota</taxon>
        <taxon>Lentisphaeria</taxon>
        <taxon>Lentisphaerales</taxon>
        <taxon>Lentisphaeraceae</taxon>
        <taxon>Lentisphaera</taxon>
    </lineage>
</organism>